<dbReference type="Pfam" id="PF04494">
    <property type="entry name" value="TFIID_NTD2"/>
    <property type="match status" value="1"/>
</dbReference>
<protein>
    <recommendedName>
        <fullName evidence="10">TFIID subunit TAF5 NTD2 domain-containing protein</fullName>
    </recommendedName>
</protein>
<feature type="repeat" description="WD" evidence="8">
    <location>
        <begin position="405"/>
        <end position="439"/>
    </location>
</feature>
<keyword evidence="12" id="KW-1185">Reference proteome</keyword>
<dbReference type="PANTHER" id="PTHR19879:SF1">
    <property type="entry name" value="CANNONBALL-RELATED"/>
    <property type="match status" value="1"/>
</dbReference>
<dbReference type="Gene3D" id="1.25.40.500">
    <property type="entry name" value="TFIID subunit TAF5, NTD2 domain"/>
    <property type="match status" value="1"/>
</dbReference>
<dbReference type="SUPFAM" id="SSF50978">
    <property type="entry name" value="WD40 repeat-like"/>
    <property type="match status" value="1"/>
</dbReference>
<dbReference type="PRINTS" id="PR00320">
    <property type="entry name" value="GPROTEINBRPT"/>
</dbReference>
<dbReference type="GO" id="GO:0006367">
    <property type="term" value="P:transcription initiation at RNA polymerase II promoter"/>
    <property type="evidence" value="ECO:0007669"/>
    <property type="project" value="TreeGrafter"/>
</dbReference>
<evidence type="ECO:0000256" key="2">
    <source>
        <dbReference type="ARBA" id="ARBA00009435"/>
    </source>
</evidence>
<evidence type="ECO:0000256" key="3">
    <source>
        <dbReference type="ARBA" id="ARBA00022574"/>
    </source>
</evidence>
<evidence type="ECO:0000256" key="1">
    <source>
        <dbReference type="ARBA" id="ARBA00004123"/>
    </source>
</evidence>
<keyword evidence="3 8" id="KW-0853">WD repeat</keyword>
<dbReference type="InterPro" id="IPR019775">
    <property type="entry name" value="WD40_repeat_CS"/>
</dbReference>
<evidence type="ECO:0000259" key="10">
    <source>
        <dbReference type="Pfam" id="PF04494"/>
    </source>
</evidence>
<dbReference type="PROSITE" id="PS00678">
    <property type="entry name" value="WD_REPEATS_1"/>
    <property type="match status" value="4"/>
</dbReference>
<feature type="compositionally biased region" description="Low complexity" evidence="9">
    <location>
        <begin position="586"/>
        <end position="596"/>
    </location>
</feature>
<evidence type="ECO:0000313" key="12">
    <source>
        <dbReference type="Proteomes" id="UP001190700"/>
    </source>
</evidence>
<dbReference type="Gene3D" id="2.130.10.10">
    <property type="entry name" value="YVTN repeat-like/Quinoprotein amine dehydrogenase"/>
    <property type="match status" value="2"/>
</dbReference>
<feature type="region of interest" description="Disordered" evidence="9">
    <location>
        <begin position="586"/>
        <end position="616"/>
    </location>
</feature>
<evidence type="ECO:0000256" key="6">
    <source>
        <dbReference type="ARBA" id="ARBA00023163"/>
    </source>
</evidence>
<evidence type="ECO:0000313" key="11">
    <source>
        <dbReference type="EMBL" id="KAK3273652.1"/>
    </source>
</evidence>
<dbReference type="CDD" id="cd08044">
    <property type="entry name" value="TAF5_NTD2"/>
    <property type="match status" value="1"/>
</dbReference>
<evidence type="ECO:0000256" key="8">
    <source>
        <dbReference type="PROSITE-ProRule" id="PRU00221"/>
    </source>
</evidence>
<dbReference type="InterPro" id="IPR037264">
    <property type="entry name" value="TFIID_NTD2_sf"/>
</dbReference>
<keyword evidence="6" id="KW-0804">Transcription</keyword>
<dbReference type="SUPFAM" id="SSF160897">
    <property type="entry name" value="Taf5 N-terminal domain-like"/>
    <property type="match status" value="1"/>
</dbReference>
<dbReference type="Pfam" id="PF00400">
    <property type="entry name" value="WD40"/>
    <property type="match status" value="5"/>
</dbReference>
<name>A0AAE0G8P9_9CHLO</name>
<dbReference type="InterPro" id="IPR036322">
    <property type="entry name" value="WD40_repeat_dom_sf"/>
</dbReference>
<keyword evidence="7" id="KW-0539">Nucleus</keyword>
<feature type="repeat" description="WD" evidence="8">
    <location>
        <begin position="489"/>
        <end position="530"/>
    </location>
</feature>
<dbReference type="PROSITE" id="PS50294">
    <property type="entry name" value="WD_REPEATS_REGION"/>
    <property type="match status" value="4"/>
</dbReference>
<dbReference type="GO" id="GO:0005669">
    <property type="term" value="C:transcription factor TFIID complex"/>
    <property type="evidence" value="ECO:0007669"/>
    <property type="project" value="TreeGrafter"/>
</dbReference>
<comment type="caution">
    <text evidence="11">The sequence shown here is derived from an EMBL/GenBank/DDBJ whole genome shotgun (WGS) entry which is preliminary data.</text>
</comment>
<dbReference type="PROSITE" id="PS50082">
    <property type="entry name" value="WD_REPEATS_2"/>
    <property type="match status" value="4"/>
</dbReference>
<feature type="region of interest" description="Disordered" evidence="9">
    <location>
        <begin position="205"/>
        <end position="236"/>
    </location>
</feature>
<dbReference type="InterPro" id="IPR015943">
    <property type="entry name" value="WD40/YVTN_repeat-like_dom_sf"/>
</dbReference>
<feature type="region of interest" description="Disordered" evidence="9">
    <location>
        <begin position="252"/>
        <end position="280"/>
    </location>
</feature>
<dbReference type="PROSITE" id="PS50896">
    <property type="entry name" value="LISH"/>
    <property type="match status" value="1"/>
</dbReference>
<feature type="repeat" description="WD" evidence="8">
    <location>
        <begin position="531"/>
        <end position="572"/>
    </location>
</feature>
<dbReference type="InterPro" id="IPR007582">
    <property type="entry name" value="TFIID_NTD2"/>
</dbReference>
<evidence type="ECO:0000256" key="7">
    <source>
        <dbReference type="ARBA" id="ARBA00023242"/>
    </source>
</evidence>
<dbReference type="SMART" id="SM00320">
    <property type="entry name" value="WD40"/>
    <property type="match status" value="5"/>
</dbReference>
<evidence type="ECO:0000256" key="5">
    <source>
        <dbReference type="ARBA" id="ARBA00023015"/>
    </source>
</evidence>
<gene>
    <name evidence="11" type="ORF">CYMTET_18118</name>
</gene>
<feature type="domain" description="TFIID subunit TAF5 NTD2" evidence="10">
    <location>
        <begin position="70"/>
        <end position="199"/>
    </location>
</feature>
<feature type="repeat" description="WD" evidence="8">
    <location>
        <begin position="447"/>
        <end position="488"/>
    </location>
</feature>
<comment type="subcellular location">
    <subcellularLocation>
        <location evidence="1">Nucleus</location>
    </subcellularLocation>
</comment>
<proteinExistence type="inferred from homology"/>
<dbReference type="PANTHER" id="PTHR19879">
    <property type="entry name" value="TRANSCRIPTION INITIATION FACTOR TFIID"/>
    <property type="match status" value="1"/>
</dbReference>
<dbReference type="InterPro" id="IPR006594">
    <property type="entry name" value="LisH"/>
</dbReference>
<sequence>MNKKQEAVDDRDMVFESAVLKYLKQKGYKSAEEAFKHEAKVHSSEHMAIHHTLDVDTSVTNQVLFYNSEENDPNRYKESYSKLRDWVESSLDQYKNELSRIMYPVFIHCFLDLIEKDYVAQAREFLDSFLPDHQRLHSAEMKKLQGLGAPGHIDTNDQAKIFRRNKFNVKLCHYSFDLLLRFLHNSGFMLLLSIINERISVKVSPGQPEPLVEEDETVTTITGKDPADTSAINGKEGKWGVLPVQEALERKAKENAEGEDDKEGGKEDGPPAKKTKKDATKAVGATAVGGSSSAASVALEVIQSDIPLPKLDEKAEQSMLSDLRRRVQVNSASLPSVCFYSFHNTSNMLNCVALSSTCGLAVGGFSDSVIKVWDFDAEAKAEPRADTTSADDASGSRSKGPSARLFAHSGPVFAVDFSPDHAFLFSSAGDNTVRLWNMQLKANLVCYKGHNYPVWDVRCSPMGYYFATASHDRTARVWTVDNVNPVRIMAGHLADVDTVQWHPNCNYIATGSSDKTVRLWDVQGGECIRLFTGHRSGIYSLAMAPDGRTMASGSEDGSIMLWDLGSSSADNSVRLWDVASGAASTTGTADAAADSTRGNEATGRSETVPGAAPNSATQRACLKTLSTKSSPVQLVRFTSRNLLLAAGPKL</sequence>
<comment type="similarity">
    <text evidence="2">Belongs to the WD repeat TAF5 family.</text>
</comment>
<keyword evidence="4" id="KW-0677">Repeat</keyword>
<dbReference type="AlphaFoldDB" id="A0AAE0G8P9"/>
<evidence type="ECO:0000256" key="4">
    <source>
        <dbReference type="ARBA" id="ARBA00022737"/>
    </source>
</evidence>
<evidence type="ECO:0000256" key="9">
    <source>
        <dbReference type="SAM" id="MobiDB-lite"/>
    </source>
</evidence>
<organism evidence="11 12">
    <name type="scientific">Cymbomonas tetramitiformis</name>
    <dbReference type="NCBI Taxonomy" id="36881"/>
    <lineage>
        <taxon>Eukaryota</taxon>
        <taxon>Viridiplantae</taxon>
        <taxon>Chlorophyta</taxon>
        <taxon>Pyramimonadophyceae</taxon>
        <taxon>Pyramimonadales</taxon>
        <taxon>Pyramimonadaceae</taxon>
        <taxon>Cymbomonas</taxon>
    </lineage>
</organism>
<dbReference type="EMBL" id="LGRX02008339">
    <property type="protein sequence ID" value="KAK3273652.1"/>
    <property type="molecule type" value="Genomic_DNA"/>
</dbReference>
<dbReference type="InterPro" id="IPR020472">
    <property type="entry name" value="WD40_PAC1"/>
</dbReference>
<dbReference type="CDD" id="cd00200">
    <property type="entry name" value="WD40"/>
    <property type="match status" value="1"/>
</dbReference>
<accession>A0AAE0G8P9</accession>
<dbReference type="InterPro" id="IPR001680">
    <property type="entry name" value="WD40_rpt"/>
</dbReference>
<dbReference type="Proteomes" id="UP001190700">
    <property type="component" value="Unassembled WGS sequence"/>
</dbReference>
<dbReference type="GO" id="GO:0016251">
    <property type="term" value="F:RNA polymerase II general transcription initiation factor activity"/>
    <property type="evidence" value="ECO:0007669"/>
    <property type="project" value="TreeGrafter"/>
</dbReference>
<keyword evidence="5" id="KW-0805">Transcription regulation</keyword>
<reference evidence="11 12" key="1">
    <citation type="journal article" date="2015" name="Genome Biol. Evol.">
        <title>Comparative Genomics of a Bacterivorous Green Alga Reveals Evolutionary Causalities and Consequences of Phago-Mixotrophic Mode of Nutrition.</title>
        <authorList>
            <person name="Burns J.A."/>
            <person name="Paasch A."/>
            <person name="Narechania A."/>
            <person name="Kim E."/>
        </authorList>
    </citation>
    <scope>NUCLEOTIDE SEQUENCE [LARGE SCALE GENOMIC DNA]</scope>
    <source>
        <strain evidence="11 12">PLY_AMNH</strain>
    </source>
</reference>